<dbReference type="InterPro" id="IPR008767">
    <property type="entry name" value="Phage_SPP1_head-tail_adaptor"/>
</dbReference>
<dbReference type="EMBL" id="JACIDT010000002">
    <property type="protein sequence ID" value="MBB3925046.1"/>
    <property type="molecule type" value="Genomic_DNA"/>
</dbReference>
<dbReference type="Proteomes" id="UP000571950">
    <property type="component" value="Unassembled WGS sequence"/>
</dbReference>
<name>A0A7W6FNG7_9SPHN</name>
<dbReference type="InterPro" id="IPR038666">
    <property type="entry name" value="SSP1_head-tail_sf"/>
</dbReference>
<sequence>MITGLKSSQRRTRLRIERPVADNSFDGAGSGEWEPVATVYAQVQDALPSRGEKLDGGMTTSIRPARVRMLFREDVAAHMRFAVLRKVGGVDTVIRLLQIISGPAELGYREGLEFIAEEYRPAGNPA</sequence>
<reference evidence="1 2" key="1">
    <citation type="submission" date="2020-08" db="EMBL/GenBank/DDBJ databases">
        <title>Genomic Encyclopedia of Type Strains, Phase IV (KMG-IV): sequencing the most valuable type-strain genomes for metagenomic binning, comparative biology and taxonomic classification.</title>
        <authorList>
            <person name="Goeker M."/>
        </authorList>
    </citation>
    <scope>NUCLEOTIDE SEQUENCE [LARGE SCALE GENOMIC DNA]</scope>
    <source>
        <strain evidence="1 2">DSM 26189</strain>
    </source>
</reference>
<proteinExistence type="predicted"/>
<evidence type="ECO:0000313" key="2">
    <source>
        <dbReference type="Proteomes" id="UP000571950"/>
    </source>
</evidence>
<dbReference type="RefSeq" id="WP_188070604.1">
    <property type="nucleotide sequence ID" value="NZ_BSPS01000022.1"/>
</dbReference>
<gene>
    <name evidence="1" type="ORF">GGR43_000747</name>
</gene>
<evidence type="ECO:0000313" key="1">
    <source>
        <dbReference type="EMBL" id="MBB3925046.1"/>
    </source>
</evidence>
<dbReference type="AlphaFoldDB" id="A0A7W6FNG7"/>
<protein>
    <submittedName>
        <fullName evidence="1">Head-tail adaptor</fullName>
    </submittedName>
</protein>
<keyword evidence="2" id="KW-1185">Reference proteome</keyword>
<dbReference type="Gene3D" id="2.40.10.270">
    <property type="entry name" value="Bacteriophage SPP1 head-tail adaptor protein"/>
    <property type="match status" value="1"/>
</dbReference>
<organism evidence="1 2">
    <name type="scientific">Sphingobium jiangsuense</name>
    <dbReference type="NCBI Taxonomy" id="870476"/>
    <lineage>
        <taxon>Bacteria</taxon>
        <taxon>Pseudomonadati</taxon>
        <taxon>Pseudomonadota</taxon>
        <taxon>Alphaproteobacteria</taxon>
        <taxon>Sphingomonadales</taxon>
        <taxon>Sphingomonadaceae</taxon>
        <taxon>Sphingobium</taxon>
    </lineage>
</organism>
<dbReference type="Pfam" id="PF05521">
    <property type="entry name" value="Phage_HCP"/>
    <property type="match status" value="1"/>
</dbReference>
<accession>A0A7W6FNG7</accession>
<comment type="caution">
    <text evidence="1">The sequence shown here is derived from an EMBL/GenBank/DDBJ whole genome shotgun (WGS) entry which is preliminary data.</text>
</comment>